<reference evidence="1" key="1">
    <citation type="submission" date="2022-11" db="EMBL/GenBank/DDBJ databases">
        <title>Dental biofilm bacteria. Genome sequencing and assembly.</title>
        <authorList>
            <person name="Robertsson C."/>
        </authorList>
    </citation>
    <scope>NUCLEOTIDE SEQUENCE</scope>
    <source>
        <strain evidence="1">CW</strain>
    </source>
</reference>
<proteinExistence type="predicted"/>
<evidence type="ECO:0000313" key="1">
    <source>
        <dbReference type="EMBL" id="WAL42620.1"/>
    </source>
</evidence>
<dbReference type="EMBL" id="CP113787">
    <property type="protein sequence ID" value="WAL42620.1"/>
    <property type="molecule type" value="Genomic_DNA"/>
</dbReference>
<organism evidence="1 2">
    <name type="scientific">Actinomyces naeslundii</name>
    <dbReference type="NCBI Taxonomy" id="1655"/>
    <lineage>
        <taxon>Bacteria</taxon>
        <taxon>Bacillati</taxon>
        <taxon>Actinomycetota</taxon>
        <taxon>Actinomycetes</taxon>
        <taxon>Actinomycetales</taxon>
        <taxon>Actinomycetaceae</taxon>
        <taxon>Actinomyces</taxon>
    </lineage>
</organism>
<dbReference type="Proteomes" id="UP001163127">
    <property type="component" value="Chromosome"/>
</dbReference>
<protein>
    <submittedName>
        <fullName evidence="1">Uncharacterized protein</fullName>
    </submittedName>
</protein>
<name>A0AA47IP74_ACTNA</name>
<dbReference type="AlphaFoldDB" id="A0AA47IP74"/>
<accession>A0AA47IP74</accession>
<sequence length="76" mass="8109">MDGKVQSGFTYPQETISLTLHERLLRAIAPFSADAASCSLCEEKRTENARAGGVFLACHGPRWIRAASCSGAAVIL</sequence>
<evidence type="ECO:0000313" key="2">
    <source>
        <dbReference type="Proteomes" id="UP001163127"/>
    </source>
</evidence>
<feature type="non-terminal residue" evidence="1">
    <location>
        <position position="76"/>
    </location>
</feature>
<gene>
    <name evidence="1" type="ORF">OFA60_11335</name>
</gene>
<dbReference type="RefSeq" id="WP_268398262.1">
    <property type="nucleotide sequence ID" value="NZ_CP113787.1"/>
</dbReference>